<sequence length="104" mass="11787">MTVFIFLFRTIVIALKISLCFSNTKPTHSLGRERPICTLLEVIILFTNCASDAALVCLFFGESNFPKGDIEWFFPCSRQACSCRCPLCSTRSVSWWCHSKVHST</sequence>
<dbReference type="Proteomes" id="UP001194468">
    <property type="component" value="Unassembled WGS sequence"/>
</dbReference>
<evidence type="ECO:0000313" key="1">
    <source>
        <dbReference type="EMBL" id="KAF8423937.1"/>
    </source>
</evidence>
<accession>A0AAD4BF24</accession>
<evidence type="ECO:0000313" key="2">
    <source>
        <dbReference type="Proteomes" id="UP001194468"/>
    </source>
</evidence>
<name>A0AAD4BF24_BOLED</name>
<organism evidence="1 2">
    <name type="scientific">Boletus edulis BED1</name>
    <dbReference type="NCBI Taxonomy" id="1328754"/>
    <lineage>
        <taxon>Eukaryota</taxon>
        <taxon>Fungi</taxon>
        <taxon>Dikarya</taxon>
        <taxon>Basidiomycota</taxon>
        <taxon>Agaricomycotina</taxon>
        <taxon>Agaricomycetes</taxon>
        <taxon>Agaricomycetidae</taxon>
        <taxon>Boletales</taxon>
        <taxon>Boletineae</taxon>
        <taxon>Boletaceae</taxon>
        <taxon>Boletoideae</taxon>
        <taxon>Boletus</taxon>
    </lineage>
</organism>
<proteinExistence type="predicted"/>
<reference evidence="1" key="1">
    <citation type="submission" date="2019-10" db="EMBL/GenBank/DDBJ databases">
        <authorList>
            <consortium name="DOE Joint Genome Institute"/>
            <person name="Kuo A."/>
            <person name="Miyauchi S."/>
            <person name="Kiss E."/>
            <person name="Drula E."/>
            <person name="Kohler A."/>
            <person name="Sanchez-Garcia M."/>
            <person name="Andreopoulos B."/>
            <person name="Barry K.W."/>
            <person name="Bonito G."/>
            <person name="Buee M."/>
            <person name="Carver A."/>
            <person name="Chen C."/>
            <person name="Cichocki N."/>
            <person name="Clum A."/>
            <person name="Culley D."/>
            <person name="Crous P.W."/>
            <person name="Fauchery L."/>
            <person name="Girlanda M."/>
            <person name="Hayes R."/>
            <person name="Keri Z."/>
            <person name="LaButti K."/>
            <person name="Lipzen A."/>
            <person name="Lombard V."/>
            <person name="Magnuson J."/>
            <person name="Maillard F."/>
            <person name="Morin E."/>
            <person name="Murat C."/>
            <person name="Nolan M."/>
            <person name="Ohm R."/>
            <person name="Pangilinan J."/>
            <person name="Pereira M."/>
            <person name="Perotto S."/>
            <person name="Peter M."/>
            <person name="Riley R."/>
            <person name="Sitrit Y."/>
            <person name="Stielow B."/>
            <person name="Szollosi G."/>
            <person name="Zifcakova L."/>
            <person name="Stursova M."/>
            <person name="Spatafora J.W."/>
            <person name="Tedersoo L."/>
            <person name="Vaario L.-M."/>
            <person name="Yamada A."/>
            <person name="Yan M."/>
            <person name="Wang P."/>
            <person name="Xu J."/>
            <person name="Bruns T."/>
            <person name="Baldrian P."/>
            <person name="Vilgalys R."/>
            <person name="Henrissat B."/>
            <person name="Grigoriev I.V."/>
            <person name="Hibbett D."/>
            <person name="Nagy L.G."/>
            <person name="Martin F.M."/>
        </authorList>
    </citation>
    <scope>NUCLEOTIDE SEQUENCE</scope>
    <source>
        <strain evidence="1">BED1</strain>
    </source>
</reference>
<keyword evidence="2" id="KW-1185">Reference proteome</keyword>
<gene>
    <name evidence="1" type="ORF">L210DRAFT_3569139</name>
</gene>
<dbReference type="AlphaFoldDB" id="A0AAD4BF24"/>
<protein>
    <submittedName>
        <fullName evidence="1">Uncharacterized protein</fullName>
    </submittedName>
</protein>
<comment type="caution">
    <text evidence="1">The sequence shown here is derived from an EMBL/GenBank/DDBJ whole genome shotgun (WGS) entry which is preliminary data.</text>
</comment>
<dbReference type="EMBL" id="WHUW01000110">
    <property type="protein sequence ID" value="KAF8423937.1"/>
    <property type="molecule type" value="Genomic_DNA"/>
</dbReference>
<reference evidence="1" key="2">
    <citation type="journal article" date="2020" name="Nat. Commun.">
        <title>Large-scale genome sequencing of mycorrhizal fungi provides insights into the early evolution of symbiotic traits.</title>
        <authorList>
            <person name="Miyauchi S."/>
            <person name="Kiss E."/>
            <person name="Kuo A."/>
            <person name="Drula E."/>
            <person name="Kohler A."/>
            <person name="Sanchez-Garcia M."/>
            <person name="Morin E."/>
            <person name="Andreopoulos B."/>
            <person name="Barry K.W."/>
            <person name="Bonito G."/>
            <person name="Buee M."/>
            <person name="Carver A."/>
            <person name="Chen C."/>
            <person name="Cichocki N."/>
            <person name="Clum A."/>
            <person name="Culley D."/>
            <person name="Crous P.W."/>
            <person name="Fauchery L."/>
            <person name="Girlanda M."/>
            <person name="Hayes R.D."/>
            <person name="Keri Z."/>
            <person name="LaButti K."/>
            <person name="Lipzen A."/>
            <person name="Lombard V."/>
            <person name="Magnuson J."/>
            <person name="Maillard F."/>
            <person name="Murat C."/>
            <person name="Nolan M."/>
            <person name="Ohm R.A."/>
            <person name="Pangilinan J."/>
            <person name="Pereira M.F."/>
            <person name="Perotto S."/>
            <person name="Peter M."/>
            <person name="Pfister S."/>
            <person name="Riley R."/>
            <person name="Sitrit Y."/>
            <person name="Stielow J.B."/>
            <person name="Szollosi G."/>
            <person name="Zifcakova L."/>
            <person name="Stursova M."/>
            <person name="Spatafora J.W."/>
            <person name="Tedersoo L."/>
            <person name="Vaario L.M."/>
            <person name="Yamada A."/>
            <person name="Yan M."/>
            <person name="Wang P."/>
            <person name="Xu J."/>
            <person name="Bruns T."/>
            <person name="Baldrian P."/>
            <person name="Vilgalys R."/>
            <person name="Dunand C."/>
            <person name="Henrissat B."/>
            <person name="Grigoriev I.V."/>
            <person name="Hibbett D."/>
            <person name="Nagy L.G."/>
            <person name="Martin F.M."/>
        </authorList>
    </citation>
    <scope>NUCLEOTIDE SEQUENCE</scope>
    <source>
        <strain evidence="1">BED1</strain>
    </source>
</reference>